<feature type="non-terminal residue" evidence="13">
    <location>
        <position position="551"/>
    </location>
</feature>
<feature type="domain" description="HAMP" evidence="12">
    <location>
        <begin position="227"/>
        <end position="279"/>
    </location>
</feature>
<dbReference type="PANTHER" id="PTHR44936">
    <property type="entry name" value="SENSOR PROTEIN CREC"/>
    <property type="match status" value="1"/>
</dbReference>
<evidence type="ECO:0000313" key="14">
    <source>
        <dbReference type="Proteomes" id="UP000075502"/>
    </source>
</evidence>
<dbReference type="SMART" id="SM00304">
    <property type="entry name" value="HAMP"/>
    <property type="match status" value="1"/>
</dbReference>
<keyword evidence="4" id="KW-0472">Membrane</keyword>
<keyword evidence="5" id="KW-0597">Phosphoprotein</keyword>
<feature type="compositionally biased region" description="Low complexity" evidence="10">
    <location>
        <begin position="130"/>
        <end position="139"/>
    </location>
</feature>
<evidence type="ECO:0000256" key="1">
    <source>
        <dbReference type="ARBA" id="ARBA00000085"/>
    </source>
</evidence>
<dbReference type="Pfam" id="PF00512">
    <property type="entry name" value="HisKA"/>
    <property type="match status" value="1"/>
</dbReference>
<gene>
    <name evidence="13" type="ORF">BE21_14860</name>
</gene>
<keyword evidence="4" id="KW-1003">Cell membrane</keyword>
<keyword evidence="7" id="KW-0547">Nucleotide-binding</keyword>
<dbReference type="InterPro" id="IPR036097">
    <property type="entry name" value="HisK_dim/P_sf"/>
</dbReference>
<dbReference type="CDD" id="cd00075">
    <property type="entry name" value="HATPase"/>
    <property type="match status" value="1"/>
</dbReference>
<evidence type="ECO:0000256" key="7">
    <source>
        <dbReference type="ARBA" id="ARBA00022741"/>
    </source>
</evidence>
<evidence type="ECO:0000256" key="8">
    <source>
        <dbReference type="ARBA" id="ARBA00022777"/>
    </source>
</evidence>
<dbReference type="InterPro" id="IPR005467">
    <property type="entry name" value="His_kinase_dom"/>
</dbReference>
<name>A0A150TZ57_SORCE</name>
<comment type="subcellular location">
    <subcellularLocation>
        <location evidence="2">Cell membrane</location>
        <topology evidence="2">Multi-pass membrane protein</topology>
    </subcellularLocation>
</comment>
<evidence type="ECO:0000256" key="2">
    <source>
        <dbReference type="ARBA" id="ARBA00004651"/>
    </source>
</evidence>
<evidence type="ECO:0000256" key="6">
    <source>
        <dbReference type="ARBA" id="ARBA00022679"/>
    </source>
</evidence>
<dbReference type="InterPro" id="IPR036890">
    <property type="entry name" value="HATPase_C_sf"/>
</dbReference>
<dbReference type="Pfam" id="PF00672">
    <property type="entry name" value="HAMP"/>
    <property type="match status" value="1"/>
</dbReference>
<dbReference type="SUPFAM" id="SSF55874">
    <property type="entry name" value="ATPase domain of HSP90 chaperone/DNA topoisomerase II/histidine kinase"/>
    <property type="match status" value="1"/>
</dbReference>
<dbReference type="InterPro" id="IPR003661">
    <property type="entry name" value="HisK_dim/P_dom"/>
</dbReference>
<dbReference type="Gene3D" id="1.10.287.130">
    <property type="match status" value="1"/>
</dbReference>
<dbReference type="InterPro" id="IPR050980">
    <property type="entry name" value="2C_sensor_his_kinase"/>
</dbReference>
<dbReference type="PROSITE" id="PS50109">
    <property type="entry name" value="HIS_KIN"/>
    <property type="match status" value="1"/>
</dbReference>
<evidence type="ECO:0000256" key="4">
    <source>
        <dbReference type="ARBA" id="ARBA00022475"/>
    </source>
</evidence>
<protein>
    <recommendedName>
        <fullName evidence="3">histidine kinase</fullName>
        <ecNumber evidence="3">2.7.13.3</ecNumber>
    </recommendedName>
</protein>
<dbReference type="PANTHER" id="PTHR44936:SF10">
    <property type="entry name" value="SENSOR PROTEIN RSTB"/>
    <property type="match status" value="1"/>
</dbReference>
<dbReference type="PROSITE" id="PS50885">
    <property type="entry name" value="HAMP"/>
    <property type="match status" value="1"/>
</dbReference>
<dbReference type="SUPFAM" id="SSF47384">
    <property type="entry name" value="Homodimeric domain of signal transducing histidine kinase"/>
    <property type="match status" value="1"/>
</dbReference>
<keyword evidence="6" id="KW-0808">Transferase</keyword>
<dbReference type="Gene3D" id="6.10.340.10">
    <property type="match status" value="1"/>
</dbReference>
<dbReference type="InterPro" id="IPR004358">
    <property type="entry name" value="Sig_transdc_His_kin-like_C"/>
</dbReference>
<dbReference type="AlphaFoldDB" id="A0A150TZ57"/>
<dbReference type="GO" id="GO:0005524">
    <property type="term" value="F:ATP binding"/>
    <property type="evidence" value="ECO:0007669"/>
    <property type="project" value="UniProtKB-KW"/>
</dbReference>
<keyword evidence="9" id="KW-0067">ATP-binding</keyword>
<accession>A0A150TZ57</accession>
<evidence type="ECO:0000256" key="10">
    <source>
        <dbReference type="SAM" id="MobiDB-lite"/>
    </source>
</evidence>
<dbReference type="SMART" id="SM00387">
    <property type="entry name" value="HATPase_c"/>
    <property type="match status" value="1"/>
</dbReference>
<dbReference type="EC" id="2.7.13.3" evidence="3"/>
<evidence type="ECO:0000256" key="5">
    <source>
        <dbReference type="ARBA" id="ARBA00022553"/>
    </source>
</evidence>
<organism evidence="13 14">
    <name type="scientific">Sorangium cellulosum</name>
    <name type="common">Polyangium cellulosum</name>
    <dbReference type="NCBI Taxonomy" id="56"/>
    <lineage>
        <taxon>Bacteria</taxon>
        <taxon>Pseudomonadati</taxon>
        <taxon>Myxococcota</taxon>
        <taxon>Polyangia</taxon>
        <taxon>Polyangiales</taxon>
        <taxon>Polyangiaceae</taxon>
        <taxon>Sorangium</taxon>
    </lineage>
</organism>
<keyword evidence="8 13" id="KW-0418">Kinase</keyword>
<proteinExistence type="predicted"/>
<dbReference type="Pfam" id="PF02518">
    <property type="entry name" value="HATPase_c"/>
    <property type="match status" value="1"/>
</dbReference>
<dbReference type="GO" id="GO:0000155">
    <property type="term" value="F:phosphorelay sensor kinase activity"/>
    <property type="evidence" value="ECO:0007669"/>
    <property type="project" value="InterPro"/>
</dbReference>
<dbReference type="InterPro" id="IPR003660">
    <property type="entry name" value="HAMP_dom"/>
</dbReference>
<comment type="caution">
    <text evidence="13">The sequence shown here is derived from an EMBL/GenBank/DDBJ whole genome shotgun (WGS) entry which is preliminary data.</text>
</comment>
<dbReference type="Proteomes" id="UP000075502">
    <property type="component" value="Unassembled WGS sequence"/>
</dbReference>
<evidence type="ECO:0000259" key="12">
    <source>
        <dbReference type="PROSITE" id="PS50885"/>
    </source>
</evidence>
<evidence type="ECO:0000256" key="3">
    <source>
        <dbReference type="ARBA" id="ARBA00012438"/>
    </source>
</evidence>
<feature type="domain" description="Histidine kinase" evidence="11">
    <location>
        <begin position="296"/>
        <end position="534"/>
    </location>
</feature>
<comment type="catalytic activity">
    <reaction evidence="1">
        <text>ATP + protein L-histidine = ADP + protein N-phospho-L-histidine.</text>
        <dbReference type="EC" id="2.7.13.3"/>
    </reaction>
</comment>
<dbReference type="SUPFAM" id="SSF158472">
    <property type="entry name" value="HAMP domain-like"/>
    <property type="match status" value="1"/>
</dbReference>
<evidence type="ECO:0000256" key="9">
    <source>
        <dbReference type="ARBA" id="ARBA00022840"/>
    </source>
</evidence>
<evidence type="ECO:0000259" key="11">
    <source>
        <dbReference type="PROSITE" id="PS50109"/>
    </source>
</evidence>
<dbReference type="GO" id="GO:0005886">
    <property type="term" value="C:plasma membrane"/>
    <property type="evidence" value="ECO:0007669"/>
    <property type="project" value="UniProtKB-SubCell"/>
</dbReference>
<dbReference type="CDD" id="cd06225">
    <property type="entry name" value="HAMP"/>
    <property type="match status" value="1"/>
</dbReference>
<dbReference type="SMART" id="SM00388">
    <property type="entry name" value="HisKA"/>
    <property type="match status" value="1"/>
</dbReference>
<dbReference type="EMBL" id="JEME01000490">
    <property type="protein sequence ID" value="KYG09980.1"/>
    <property type="molecule type" value="Genomic_DNA"/>
</dbReference>
<reference evidence="13 14" key="1">
    <citation type="submission" date="2014-02" db="EMBL/GenBank/DDBJ databases">
        <title>The small core and large imbalanced accessory genome model reveals a collaborative survival strategy of Sorangium cellulosum strains in nature.</title>
        <authorList>
            <person name="Han K."/>
            <person name="Peng R."/>
            <person name="Blom J."/>
            <person name="Li Y.-Z."/>
        </authorList>
    </citation>
    <scope>NUCLEOTIDE SEQUENCE [LARGE SCALE GENOMIC DNA]</scope>
    <source>
        <strain evidence="13 14">So0007-03</strain>
    </source>
</reference>
<dbReference type="InterPro" id="IPR003594">
    <property type="entry name" value="HATPase_dom"/>
</dbReference>
<evidence type="ECO:0000313" key="13">
    <source>
        <dbReference type="EMBL" id="KYG09980.1"/>
    </source>
</evidence>
<sequence length="551" mass="58921">MTALIPLVASIVVARTVIARVSATAFQPEFGVHLDRALGVYAELAAAIKQGMRSEAEAIAAADPLRRSAFAGDAELLGAELAHLIAAHPALVSLRVERCGGELVGARERGTPVDPAREKTLTVRKAIERAPGSASGPAPSEGPAPPAEPTHDDGDCEGDARTLVATFAAPSARFDELESAQAFAQAYRALEREHRKEYLDESYGDAFAALLGVTIVLAVLAGVLVARPVVDRIARLAAATRPVAEGDLSVRVALKGDDEVADLGRAFDRMLEELEGSRARIEFLKRMGEWQKMARHLAHEIKNPLTPIQLAVEECHRRYAGGDPAYQRLLQTTLEVVEEEIGTLRRLVGEFSNFARLPQAELEPADLAEFLREQGERFAAVEEAGREHASDEALLGRVDLEFDVPAASMPAALDREMLRRALGNIVRNAAQALRDAQRAAPGAAARPGALWGRVRVSARSEGQSHLIAIDDDGPGIDPAVRDSMFDPYVTTRYDGTGLGLSIVKKIVVDHGGTIDVLDSPLGGARFVIRLPRAGTPAARAAQRAEGEGGPR</sequence>
<dbReference type="CDD" id="cd00082">
    <property type="entry name" value="HisKA"/>
    <property type="match status" value="1"/>
</dbReference>
<dbReference type="Gene3D" id="3.30.565.10">
    <property type="entry name" value="Histidine kinase-like ATPase, C-terminal domain"/>
    <property type="match status" value="1"/>
</dbReference>
<dbReference type="PRINTS" id="PR00344">
    <property type="entry name" value="BCTRLSENSOR"/>
</dbReference>
<feature type="region of interest" description="Disordered" evidence="10">
    <location>
        <begin position="128"/>
        <end position="158"/>
    </location>
</feature>